<gene>
    <name evidence="2" type="ORF">As57867_007249</name>
</gene>
<proteinExistence type="predicted"/>
<dbReference type="AlphaFoldDB" id="A0A6A4YYI4"/>
<sequence>MAPKRKVSTTVDTTPTSPPKRVTRSSTRAAIVSPVAAPLKANRKSTRVQTAKTKLPIAVNQTVAKKPNKMPVKTKKVRKSAPVSASFGGFSNSATSASPFGPQTTTIFGTPSVGFGAAPVSTGFGFGTAPTSSGFGFGAAPAA</sequence>
<dbReference type="EMBL" id="VJMH01003829">
    <property type="protein sequence ID" value="KAF0704722.1"/>
    <property type="molecule type" value="Genomic_DNA"/>
</dbReference>
<evidence type="ECO:0000256" key="1">
    <source>
        <dbReference type="SAM" id="MobiDB-lite"/>
    </source>
</evidence>
<comment type="caution">
    <text evidence="2">The sequence shown here is derived from an EMBL/GenBank/DDBJ whole genome shotgun (WGS) entry which is preliminary data.</text>
</comment>
<feature type="region of interest" description="Disordered" evidence="1">
    <location>
        <begin position="64"/>
        <end position="85"/>
    </location>
</feature>
<feature type="region of interest" description="Disordered" evidence="1">
    <location>
        <begin position="1"/>
        <end position="27"/>
    </location>
</feature>
<organism evidence="2">
    <name type="scientific">Aphanomyces stellatus</name>
    <dbReference type="NCBI Taxonomy" id="120398"/>
    <lineage>
        <taxon>Eukaryota</taxon>
        <taxon>Sar</taxon>
        <taxon>Stramenopiles</taxon>
        <taxon>Oomycota</taxon>
        <taxon>Saprolegniomycetes</taxon>
        <taxon>Saprolegniales</taxon>
        <taxon>Verrucalvaceae</taxon>
        <taxon>Aphanomyces</taxon>
    </lineage>
</organism>
<name>A0A6A4YYI4_9STRA</name>
<feature type="non-terminal residue" evidence="2">
    <location>
        <position position="143"/>
    </location>
</feature>
<evidence type="ECO:0000313" key="2">
    <source>
        <dbReference type="EMBL" id="KAF0704722.1"/>
    </source>
</evidence>
<feature type="compositionally biased region" description="Basic residues" evidence="1">
    <location>
        <begin position="66"/>
        <end position="79"/>
    </location>
</feature>
<accession>A0A6A4YYI4</accession>
<reference evidence="2" key="1">
    <citation type="submission" date="2019-06" db="EMBL/GenBank/DDBJ databases">
        <title>Genomics analysis of Aphanomyces spp. identifies a new class of oomycete effector associated with host adaptation.</title>
        <authorList>
            <person name="Gaulin E."/>
        </authorList>
    </citation>
    <scope>NUCLEOTIDE SEQUENCE</scope>
    <source>
        <strain evidence="2">CBS 578.67</strain>
    </source>
</reference>
<protein>
    <submittedName>
        <fullName evidence="2">Uncharacterized protein</fullName>
    </submittedName>
</protein>